<dbReference type="Proteomes" id="UP000198859">
    <property type="component" value="Chromosome I"/>
</dbReference>
<dbReference type="Pfam" id="PF00903">
    <property type="entry name" value="Glyoxalase"/>
    <property type="match status" value="1"/>
</dbReference>
<accession>A0A1H1WR65</accession>
<organism evidence="2 3">
    <name type="scientific">Nocardioides scoriae</name>
    <dbReference type="NCBI Taxonomy" id="642780"/>
    <lineage>
        <taxon>Bacteria</taxon>
        <taxon>Bacillati</taxon>
        <taxon>Actinomycetota</taxon>
        <taxon>Actinomycetes</taxon>
        <taxon>Propionibacteriales</taxon>
        <taxon>Nocardioidaceae</taxon>
        <taxon>Nocardioides</taxon>
    </lineage>
</organism>
<dbReference type="PROSITE" id="PS51819">
    <property type="entry name" value="VOC"/>
    <property type="match status" value="1"/>
</dbReference>
<dbReference type="Gene3D" id="3.10.180.10">
    <property type="entry name" value="2,3-Dihydroxybiphenyl 1,2-Dioxygenase, domain 1"/>
    <property type="match status" value="1"/>
</dbReference>
<dbReference type="OrthoDB" id="9804907at2"/>
<dbReference type="InterPro" id="IPR004360">
    <property type="entry name" value="Glyas_Fos-R_dOase_dom"/>
</dbReference>
<dbReference type="RefSeq" id="WP_091731786.1">
    <property type="nucleotide sequence ID" value="NZ_LT629757.1"/>
</dbReference>
<evidence type="ECO:0000313" key="3">
    <source>
        <dbReference type="Proteomes" id="UP000198859"/>
    </source>
</evidence>
<sequence>MLEHATVTANIPAADLARARGFWADKLGLTPVQEIEGVVLLYRTGGGSVFTVYQTEHAGTSGPTVAQLHVADVAGTARELRDRGVVFEHYDDMPGVTWDGDVASSEGLGQAAWFKDSEQNVLCLDSGFPAEVLGG</sequence>
<dbReference type="AlphaFoldDB" id="A0A1H1WR65"/>
<dbReference type="EMBL" id="LT629757">
    <property type="protein sequence ID" value="SDS99747.1"/>
    <property type="molecule type" value="Genomic_DNA"/>
</dbReference>
<evidence type="ECO:0000259" key="1">
    <source>
        <dbReference type="PROSITE" id="PS51819"/>
    </source>
</evidence>
<keyword evidence="3" id="KW-1185">Reference proteome</keyword>
<dbReference type="InterPro" id="IPR037523">
    <property type="entry name" value="VOC_core"/>
</dbReference>
<reference evidence="3" key="1">
    <citation type="submission" date="2016-10" db="EMBL/GenBank/DDBJ databases">
        <authorList>
            <person name="Varghese N."/>
            <person name="Submissions S."/>
        </authorList>
    </citation>
    <scope>NUCLEOTIDE SEQUENCE [LARGE SCALE GENOMIC DNA]</scope>
    <source>
        <strain evidence="3">DSM 22127</strain>
    </source>
</reference>
<feature type="domain" description="VOC" evidence="1">
    <location>
        <begin position="1"/>
        <end position="127"/>
    </location>
</feature>
<evidence type="ECO:0000313" key="2">
    <source>
        <dbReference type="EMBL" id="SDS99747.1"/>
    </source>
</evidence>
<dbReference type="SUPFAM" id="SSF54593">
    <property type="entry name" value="Glyoxalase/Bleomycin resistance protein/Dihydroxybiphenyl dioxygenase"/>
    <property type="match status" value="1"/>
</dbReference>
<name>A0A1H1WR65_9ACTN</name>
<dbReference type="InterPro" id="IPR029068">
    <property type="entry name" value="Glyas_Bleomycin-R_OHBP_Dase"/>
</dbReference>
<gene>
    <name evidence="2" type="ORF">SAMN04488570_3247</name>
</gene>
<protein>
    <recommendedName>
        <fullName evidence="1">VOC domain-containing protein</fullName>
    </recommendedName>
</protein>
<proteinExistence type="predicted"/>
<dbReference type="STRING" id="642780.SAMN04488570_3247"/>